<reference evidence="2" key="2">
    <citation type="submission" date="2025-08" db="UniProtKB">
        <authorList>
            <consortium name="RefSeq"/>
        </authorList>
    </citation>
    <scope>IDENTIFICATION</scope>
</reference>
<name>A0ABM2ZHZ3_GOSHI</name>
<organism evidence="1 2">
    <name type="scientific">Gossypium hirsutum</name>
    <name type="common">Upland cotton</name>
    <name type="synonym">Gossypium mexicanum</name>
    <dbReference type="NCBI Taxonomy" id="3635"/>
    <lineage>
        <taxon>Eukaryota</taxon>
        <taxon>Viridiplantae</taxon>
        <taxon>Streptophyta</taxon>
        <taxon>Embryophyta</taxon>
        <taxon>Tracheophyta</taxon>
        <taxon>Spermatophyta</taxon>
        <taxon>Magnoliopsida</taxon>
        <taxon>eudicotyledons</taxon>
        <taxon>Gunneridae</taxon>
        <taxon>Pentapetalae</taxon>
        <taxon>rosids</taxon>
        <taxon>malvids</taxon>
        <taxon>Malvales</taxon>
        <taxon>Malvaceae</taxon>
        <taxon>Malvoideae</taxon>
        <taxon>Gossypium</taxon>
    </lineage>
</organism>
<reference evidence="1" key="1">
    <citation type="journal article" date="2020" name="Nat. Genet.">
        <title>Genomic diversifications of five Gossypium allopolyploid species and their impact on cotton improvement.</title>
        <authorList>
            <person name="Chen Z.J."/>
            <person name="Sreedasyam A."/>
            <person name="Ando A."/>
            <person name="Song Q."/>
            <person name="De Santiago L.M."/>
            <person name="Hulse-Kemp A.M."/>
            <person name="Ding M."/>
            <person name="Ye W."/>
            <person name="Kirkbride R.C."/>
            <person name="Jenkins J."/>
            <person name="Plott C."/>
            <person name="Lovell J."/>
            <person name="Lin Y.M."/>
            <person name="Vaughn R."/>
            <person name="Liu B."/>
            <person name="Simpson S."/>
            <person name="Scheffler B.E."/>
            <person name="Wen L."/>
            <person name="Saski C.A."/>
            <person name="Grover C.E."/>
            <person name="Hu G."/>
            <person name="Conover J.L."/>
            <person name="Carlson J.W."/>
            <person name="Shu S."/>
            <person name="Boston L.B."/>
            <person name="Williams M."/>
            <person name="Peterson D.G."/>
            <person name="McGee K."/>
            <person name="Jones D.C."/>
            <person name="Wendel J.F."/>
            <person name="Stelly D.M."/>
            <person name="Grimwood J."/>
            <person name="Schmutz J."/>
        </authorList>
    </citation>
    <scope>NUCLEOTIDE SEQUENCE [LARGE SCALE GENOMIC DNA]</scope>
    <source>
        <strain evidence="1">cv. TM-1</strain>
    </source>
</reference>
<evidence type="ECO:0000313" key="1">
    <source>
        <dbReference type="Proteomes" id="UP000818029"/>
    </source>
</evidence>
<keyword evidence="1" id="KW-1185">Reference proteome</keyword>
<dbReference type="PANTHER" id="PTHR33710">
    <property type="entry name" value="BNAC02G09200D PROTEIN"/>
    <property type="match status" value="1"/>
</dbReference>
<dbReference type="RefSeq" id="XP_040942293.1">
    <property type="nucleotide sequence ID" value="XM_041086359.1"/>
</dbReference>
<dbReference type="GeneID" id="121213569"/>
<evidence type="ECO:0008006" key="3">
    <source>
        <dbReference type="Google" id="ProtNLM"/>
    </source>
</evidence>
<protein>
    <recommendedName>
        <fullName evidence="3">Reverse transcriptase</fullName>
    </recommendedName>
</protein>
<dbReference type="InterPro" id="IPR036691">
    <property type="entry name" value="Endo/exonu/phosph_ase_sf"/>
</dbReference>
<accession>A0ABM2ZHZ3</accession>
<gene>
    <name evidence="2" type="primary">LOC121213569</name>
</gene>
<dbReference type="SUPFAM" id="SSF56219">
    <property type="entry name" value="DNase I-like"/>
    <property type="match status" value="1"/>
</dbReference>
<dbReference type="Proteomes" id="UP000818029">
    <property type="component" value="Chromosome D01"/>
</dbReference>
<dbReference type="Gene3D" id="3.60.10.10">
    <property type="entry name" value="Endonuclease/exonuclease/phosphatase"/>
    <property type="match status" value="1"/>
</dbReference>
<proteinExistence type="predicted"/>
<evidence type="ECO:0000313" key="2">
    <source>
        <dbReference type="RefSeq" id="XP_040942293.1"/>
    </source>
</evidence>
<sequence length="274" mass="31944">MVEFREVLKECQLIDVGYSGTWYTWEKGNLPETNIRERLDRGVANEKWMELFPRGNIHHLTSSLSDHCPLLISTTNESRFKGIPSFKFEAWWTTKESIEDEIKKSWESSNGSIFEKIEILQISLSKWAKSIKKERKGLTDKLTKVLEDLMEKERDDDIMAQIIDMRIHLNMEIDKEEMYWEQRARANWLKLGDKNTAFFHKYASMRKRINTISRLDTDDGNGIFEESEINETATKYFQNLFSTNGVGNLSHLLTSINNSVSPDINTTLLAKYTA</sequence>
<dbReference type="PANTHER" id="PTHR33710:SF62">
    <property type="entry name" value="DUF4283 DOMAIN PROTEIN"/>
    <property type="match status" value="1"/>
</dbReference>